<reference evidence="2 3" key="1">
    <citation type="submission" date="2022-05" db="EMBL/GenBank/DDBJ databases">
        <authorList>
            <consortium name="Genoscope - CEA"/>
            <person name="William W."/>
        </authorList>
    </citation>
    <scope>NUCLEOTIDE SEQUENCE [LARGE SCALE GENOMIC DNA]</scope>
</reference>
<feature type="non-terminal residue" evidence="2">
    <location>
        <position position="106"/>
    </location>
</feature>
<evidence type="ECO:0000256" key="1">
    <source>
        <dbReference type="SAM" id="Phobius"/>
    </source>
</evidence>
<evidence type="ECO:0000313" key="2">
    <source>
        <dbReference type="EMBL" id="CAH3183194.1"/>
    </source>
</evidence>
<feature type="non-terminal residue" evidence="2">
    <location>
        <position position="1"/>
    </location>
</feature>
<accession>A0ABN8RYL3</accession>
<feature type="transmembrane region" description="Helical" evidence="1">
    <location>
        <begin position="21"/>
        <end position="42"/>
    </location>
</feature>
<dbReference type="EMBL" id="CALNXK010000346">
    <property type="protein sequence ID" value="CAH3183194.1"/>
    <property type="molecule type" value="Genomic_DNA"/>
</dbReference>
<comment type="caution">
    <text evidence="2">The sequence shown here is derived from an EMBL/GenBank/DDBJ whole genome shotgun (WGS) entry which is preliminary data.</text>
</comment>
<name>A0ABN8RYL3_9CNID</name>
<proteinExistence type="predicted"/>
<gene>
    <name evidence="2" type="ORF">PLOB_00028135</name>
</gene>
<keyword evidence="3" id="KW-1185">Reference proteome</keyword>
<keyword evidence="1" id="KW-0472">Membrane</keyword>
<evidence type="ECO:0000313" key="3">
    <source>
        <dbReference type="Proteomes" id="UP001159405"/>
    </source>
</evidence>
<protein>
    <submittedName>
        <fullName evidence="2">Uncharacterized protein</fullName>
    </submittedName>
</protein>
<keyword evidence="1" id="KW-1133">Transmembrane helix</keyword>
<dbReference type="Proteomes" id="UP001159405">
    <property type="component" value="Unassembled WGS sequence"/>
</dbReference>
<organism evidence="2 3">
    <name type="scientific">Porites lobata</name>
    <dbReference type="NCBI Taxonomy" id="104759"/>
    <lineage>
        <taxon>Eukaryota</taxon>
        <taxon>Metazoa</taxon>
        <taxon>Cnidaria</taxon>
        <taxon>Anthozoa</taxon>
        <taxon>Hexacorallia</taxon>
        <taxon>Scleractinia</taxon>
        <taxon>Fungiina</taxon>
        <taxon>Poritidae</taxon>
        <taxon>Porites</taxon>
    </lineage>
</organism>
<sequence>VFQFPKAQHLQTKVMPQCVDLATNLVVLPVLSLLVNLAVWSLNIDDGCTCSIQKCYVSSQSLIDTLTGGGLNNTLAKIIRTDLVSLSIAYHLYLKISLLVQGLVLA</sequence>
<keyword evidence="1" id="KW-0812">Transmembrane</keyword>